<protein>
    <submittedName>
        <fullName evidence="1">DUF433 domain-containing protein</fullName>
    </submittedName>
</protein>
<dbReference type="OrthoDB" id="9809515at2"/>
<gene>
    <name evidence="1" type="ORF">EHO60_05775</name>
</gene>
<dbReference type="AlphaFoldDB" id="A0A4R9GGV5"/>
<dbReference type="SUPFAM" id="SSF46689">
    <property type="entry name" value="Homeodomain-like"/>
    <property type="match status" value="1"/>
</dbReference>
<keyword evidence="2" id="KW-1185">Reference proteome</keyword>
<dbReference type="Proteomes" id="UP000298458">
    <property type="component" value="Unassembled WGS sequence"/>
</dbReference>
<dbReference type="EMBL" id="RQET01000004">
    <property type="protein sequence ID" value="TGK11799.1"/>
    <property type="molecule type" value="Genomic_DNA"/>
</dbReference>
<reference evidence="1" key="1">
    <citation type="journal article" date="2019" name="PLoS Negl. Trop. Dis.">
        <title>Revisiting the worldwide diversity of Leptospira species in the environment.</title>
        <authorList>
            <person name="Vincent A.T."/>
            <person name="Schiettekatte O."/>
            <person name="Bourhy P."/>
            <person name="Veyrier F.J."/>
            <person name="Picardeau M."/>
        </authorList>
    </citation>
    <scope>NUCLEOTIDE SEQUENCE [LARGE SCALE GENOMIC DNA]</scope>
    <source>
        <strain evidence="1">SSW15</strain>
    </source>
</reference>
<dbReference type="PANTHER" id="PTHR34849">
    <property type="entry name" value="SSL5025 PROTEIN"/>
    <property type="match status" value="1"/>
</dbReference>
<accession>A0A4R9GGV5</accession>
<proteinExistence type="predicted"/>
<organism evidence="1 2">
    <name type="scientific">Leptospira fletcheri</name>
    <dbReference type="NCBI Taxonomy" id="2484981"/>
    <lineage>
        <taxon>Bacteria</taxon>
        <taxon>Pseudomonadati</taxon>
        <taxon>Spirochaetota</taxon>
        <taxon>Spirochaetia</taxon>
        <taxon>Leptospirales</taxon>
        <taxon>Leptospiraceae</taxon>
        <taxon>Leptospira</taxon>
    </lineage>
</organism>
<dbReference type="Gene3D" id="1.10.10.10">
    <property type="entry name" value="Winged helix-like DNA-binding domain superfamily/Winged helix DNA-binding domain"/>
    <property type="match status" value="1"/>
</dbReference>
<evidence type="ECO:0000313" key="1">
    <source>
        <dbReference type="EMBL" id="TGK11799.1"/>
    </source>
</evidence>
<evidence type="ECO:0000313" key="2">
    <source>
        <dbReference type="Proteomes" id="UP000298458"/>
    </source>
</evidence>
<dbReference type="RefSeq" id="WP_135767202.1">
    <property type="nucleotide sequence ID" value="NZ_RQET01000004.1"/>
</dbReference>
<dbReference type="InterPro" id="IPR036388">
    <property type="entry name" value="WH-like_DNA-bd_sf"/>
</dbReference>
<dbReference type="InterPro" id="IPR007367">
    <property type="entry name" value="DUF433"/>
</dbReference>
<dbReference type="Pfam" id="PF04255">
    <property type="entry name" value="DUF433"/>
    <property type="match status" value="1"/>
</dbReference>
<sequence>MEEQNFLQDRIVSHPSICNGKPTLKGTSIPVLEILDRIFLGFGAAEVLQEYPQLEGDDIRACLEYASQRLHSPLLEKAMQKDWIESLNPNQTARN</sequence>
<dbReference type="InterPro" id="IPR009057">
    <property type="entry name" value="Homeodomain-like_sf"/>
</dbReference>
<dbReference type="PANTHER" id="PTHR34849:SF3">
    <property type="entry name" value="SSR2962 PROTEIN"/>
    <property type="match status" value="1"/>
</dbReference>
<name>A0A4R9GGV5_9LEPT</name>
<comment type="caution">
    <text evidence="1">The sequence shown here is derived from an EMBL/GenBank/DDBJ whole genome shotgun (WGS) entry which is preliminary data.</text>
</comment>